<accession>A0AAX3BBM7</accession>
<evidence type="ECO:0000313" key="1">
    <source>
        <dbReference type="EMBL" id="URA09510.1"/>
    </source>
</evidence>
<dbReference type="Gene3D" id="1.25.10.10">
    <property type="entry name" value="Leucine-rich Repeat Variant"/>
    <property type="match status" value="1"/>
</dbReference>
<evidence type="ECO:0000313" key="2">
    <source>
        <dbReference type="Proteomes" id="UP001056539"/>
    </source>
</evidence>
<reference evidence="1" key="2">
    <citation type="submission" date="2022-06" db="EMBL/GenBank/DDBJ databases">
        <title>Thermospira aquatica gen. nov., sp. nov.</title>
        <authorList>
            <person name="Ben Ali Gam Z."/>
            <person name="Labat M."/>
        </authorList>
    </citation>
    <scope>NUCLEOTIDE SEQUENCE</scope>
    <source>
        <strain evidence="1">F1F22</strain>
    </source>
</reference>
<proteinExistence type="predicted"/>
<gene>
    <name evidence="1" type="ORF">KDW03_08425</name>
</gene>
<organism evidence="1 2">
    <name type="scientific">Thermospira aquatica</name>
    <dbReference type="NCBI Taxonomy" id="2828656"/>
    <lineage>
        <taxon>Bacteria</taxon>
        <taxon>Pseudomonadati</taxon>
        <taxon>Spirochaetota</taxon>
        <taxon>Spirochaetia</taxon>
        <taxon>Brevinematales</taxon>
        <taxon>Thermospiraceae</taxon>
        <taxon>Thermospira</taxon>
    </lineage>
</organism>
<keyword evidence="2" id="KW-1185">Reference proteome</keyword>
<dbReference type="EMBL" id="CP073355">
    <property type="protein sequence ID" value="URA09510.1"/>
    <property type="molecule type" value="Genomic_DNA"/>
</dbReference>
<sequence>MRNRIVSAFLLLIVGWVFAAHNVTEEYINSLGAESIDQLMVAAALEDPNDVPIKIKAILRLGELKAKEAVPVLIDALGYGSETIIRVGGTRKIYTYQVRLVAAKALAQIGDERAVHALASRAYQDEDPIVKRAAVQALGLMGNKAKDKYVLTVLYDLLDKTPDNALVADICEALGKIGDKSSFVYLLRVTQGPYLNSVKEVAQKSITQIKWNEPNVFETDKSGGGSGTQTPYTK</sequence>
<name>A0AAX3BBM7_9SPIR</name>
<dbReference type="Proteomes" id="UP001056539">
    <property type="component" value="Chromosome"/>
</dbReference>
<protein>
    <submittedName>
        <fullName evidence="1">HEAT repeat domain-containing protein</fullName>
    </submittedName>
</protein>
<dbReference type="InterPro" id="IPR011989">
    <property type="entry name" value="ARM-like"/>
</dbReference>
<dbReference type="InterPro" id="IPR016024">
    <property type="entry name" value="ARM-type_fold"/>
</dbReference>
<dbReference type="PANTHER" id="PTHR12697">
    <property type="entry name" value="PBS LYASE HEAT-LIKE PROTEIN"/>
    <property type="match status" value="1"/>
</dbReference>
<dbReference type="SMART" id="SM00567">
    <property type="entry name" value="EZ_HEAT"/>
    <property type="match status" value="3"/>
</dbReference>
<dbReference type="Pfam" id="PF03130">
    <property type="entry name" value="HEAT_PBS"/>
    <property type="match status" value="1"/>
</dbReference>
<dbReference type="GO" id="GO:0016491">
    <property type="term" value="F:oxidoreductase activity"/>
    <property type="evidence" value="ECO:0007669"/>
    <property type="project" value="TreeGrafter"/>
</dbReference>
<dbReference type="PANTHER" id="PTHR12697:SF38">
    <property type="entry name" value="PBS LYASE HEAT DOMAIN PROTEIN REPEAT-CONTAINING PROTEIN"/>
    <property type="match status" value="1"/>
</dbReference>
<dbReference type="InterPro" id="IPR004155">
    <property type="entry name" value="PBS_lyase_HEAT"/>
</dbReference>
<dbReference type="AlphaFoldDB" id="A0AAX3BBM7"/>
<dbReference type="SUPFAM" id="SSF48371">
    <property type="entry name" value="ARM repeat"/>
    <property type="match status" value="1"/>
</dbReference>
<reference evidence="1" key="1">
    <citation type="submission" date="2021-04" db="EMBL/GenBank/DDBJ databases">
        <authorList>
            <person name="Postec A."/>
        </authorList>
    </citation>
    <scope>NUCLEOTIDE SEQUENCE</scope>
    <source>
        <strain evidence="1">F1F22</strain>
    </source>
</reference>
<dbReference type="RefSeq" id="WP_271434640.1">
    <property type="nucleotide sequence ID" value="NZ_CP073355.1"/>
</dbReference>
<dbReference type="Pfam" id="PF13646">
    <property type="entry name" value="HEAT_2"/>
    <property type="match status" value="1"/>
</dbReference>
<dbReference type="KEGG" id="taqu:KDW03_08425"/>